<feature type="region of interest" description="Disordered" evidence="9">
    <location>
        <begin position="1"/>
        <end position="27"/>
    </location>
</feature>
<dbReference type="PANTHER" id="PTHR23406:SF34">
    <property type="entry name" value="NAD-DEPENDENT MALIC ENZYME, MITOCHONDRIAL"/>
    <property type="match status" value="1"/>
</dbReference>
<protein>
    <recommendedName>
        <fullName evidence="8">Malic enzyme</fullName>
    </recommendedName>
</protein>
<evidence type="ECO:0000256" key="9">
    <source>
        <dbReference type="SAM" id="MobiDB-lite"/>
    </source>
</evidence>
<comment type="cofactor">
    <cofactor evidence="1">
        <name>Mn(2+)</name>
        <dbReference type="ChEBI" id="CHEBI:29035"/>
    </cofactor>
</comment>
<dbReference type="InterPro" id="IPR012301">
    <property type="entry name" value="Malic_N_dom"/>
</dbReference>
<dbReference type="NCBIfam" id="NF010052">
    <property type="entry name" value="PRK13529.1"/>
    <property type="match status" value="1"/>
</dbReference>
<dbReference type="InterPro" id="IPR015884">
    <property type="entry name" value="Malic_enzyme_CS"/>
</dbReference>
<feature type="domain" description="Malic enzyme NAD-binding" evidence="10">
    <location>
        <begin position="285"/>
        <end position="535"/>
    </location>
</feature>
<dbReference type="GO" id="GO:0005829">
    <property type="term" value="C:cytosol"/>
    <property type="evidence" value="ECO:0007669"/>
    <property type="project" value="TreeGrafter"/>
</dbReference>
<feature type="binding site" evidence="7">
    <location>
        <position position="260"/>
    </location>
    <ligand>
        <name>a divalent metal cation</name>
        <dbReference type="ChEBI" id="CHEBI:60240"/>
    </ligand>
</feature>
<dbReference type="GO" id="GO:0051287">
    <property type="term" value="F:NAD binding"/>
    <property type="evidence" value="ECO:0007669"/>
    <property type="project" value="InterPro"/>
</dbReference>
<dbReference type="Gene3D" id="3.40.50.720">
    <property type="entry name" value="NAD(P)-binding Rossmann-like Domain"/>
    <property type="match status" value="1"/>
</dbReference>
<feature type="domain" description="Malic enzyme N-terminal" evidence="11">
    <location>
        <begin position="94"/>
        <end position="275"/>
    </location>
</feature>
<feature type="compositionally biased region" description="Basic and acidic residues" evidence="9">
    <location>
        <begin position="1"/>
        <end position="14"/>
    </location>
</feature>
<dbReference type="GO" id="GO:0004471">
    <property type="term" value="F:malate dehydrogenase (decarboxylating) (NAD+) activity"/>
    <property type="evidence" value="ECO:0007669"/>
    <property type="project" value="TreeGrafter"/>
</dbReference>
<comment type="cofactor">
    <cofactor evidence="7">
        <name>Mg(2+)</name>
        <dbReference type="ChEBI" id="CHEBI:18420"/>
    </cofactor>
    <cofactor evidence="7">
        <name>Mn(2+)</name>
        <dbReference type="ChEBI" id="CHEBI:29035"/>
    </cofactor>
    <text evidence="7">Divalent metal cations. Prefers magnesium or manganese.</text>
</comment>
<gene>
    <name evidence="12" type="ORF">EJ02DRAFT_422170</name>
</gene>
<reference evidence="12" key="1">
    <citation type="journal article" date="2020" name="Stud. Mycol.">
        <title>101 Dothideomycetes genomes: a test case for predicting lifestyles and emergence of pathogens.</title>
        <authorList>
            <person name="Haridas S."/>
            <person name="Albert R."/>
            <person name="Binder M."/>
            <person name="Bloem J."/>
            <person name="Labutti K."/>
            <person name="Salamov A."/>
            <person name="Andreopoulos B."/>
            <person name="Baker S."/>
            <person name="Barry K."/>
            <person name="Bills G."/>
            <person name="Bluhm B."/>
            <person name="Cannon C."/>
            <person name="Castanera R."/>
            <person name="Culley D."/>
            <person name="Daum C."/>
            <person name="Ezra D."/>
            <person name="Gonzalez J."/>
            <person name="Henrissat B."/>
            <person name="Kuo A."/>
            <person name="Liang C."/>
            <person name="Lipzen A."/>
            <person name="Lutzoni F."/>
            <person name="Magnuson J."/>
            <person name="Mondo S."/>
            <person name="Nolan M."/>
            <person name="Ohm R."/>
            <person name="Pangilinan J."/>
            <person name="Park H.-J."/>
            <person name="Ramirez L."/>
            <person name="Alfaro M."/>
            <person name="Sun H."/>
            <person name="Tritt A."/>
            <person name="Yoshinaga Y."/>
            <person name="Zwiers L.-H."/>
            <person name="Turgeon B."/>
            <person name="Goodwin S."/>
            <person name="Spatafora J."/>
            <person name="Crous P."/>
            <person name="Grigoriev I."/>
        </authorList>
    </citation>
    <scope>NUCLEOTIDE SEQUENCE</scope>
    <source>
        <strain evidence="12">CBS 161.51</strain>
    </source>
</reference>
<dbReference type="GO" id="GO:0005739">
    <property type="term" value="C:mitochondrion"/>
    <property type="evidence" value="ECO:0007669"/>
    <property type="project" value="TreeGrafter"/>
</dbReference>
<dbReference type="SUPFAM" id="SSF51735">
    <property type="entry name" value="NAD(P)-binding Rossmann-fold domains"/>
    <property type="match status" value="1"/>
</dbReference>
<feature type="compositionally biased region" description="Polar residues" evidence="9">
    <location>
        <begin position="18"/>
        <end position="27"/>
    </location>
</feature>
<feature type="binding site" evidence="6">
    <location>
        <position position="430"/>
    </location>
    <ligand>
        <name>(S)-malate</name>
        <dbReference type="ChEBI" id="CHEBI:15589"/>
    </ligand>
</feature>
<evidence type="ECO:0000256" key="6">
    <source>
        <dbReference type="PIRSR" id="PIRSR000106-2"/>
    </source>
</evidence>
<name>A0A6A5SQR6_9PLEO</name>
<feature type="active site" description="Proton acceptor" evidence="5">
    <location>
        <position position="189"/>
    </location>
</feature>
<dbReference type="PRINTS" id="PR00072">
    <property type="entry name" value="MALOXRDTASE"/>
</dbReference>
<evidence type="ECO:0000256" key="2">
    <source>
        <dbReference type="ARBA" id="ARBA00008785"/>
    </source>
</evidence>
<evidence type="ECO:0000256" key="3">
    <source>
        <dbReference type="ARBA" id="ARBA00022723"/>
    </source>
</evidence>
<dbReference type="PIRSF" id="PIRSF000106">
    <property type="entry name" value="ME"/>
    <property type="match status" value="1"/>
</dbReference>
<keyword evidence="13" id="KW-1185">Reference proteome</keyword>
<keyword evidence="4" id="KW-0520">NAD</keyword>
<dbReference type="InterPro" id="IPR001891">
    <property type="entry name" value="Malic_OxRdtase"/>
</dbReference>
<proteinExistence type="inferred from homology"/>
<feature type="binding site" evidence="7">
    <location>
        <position position="284"/>
    </location>
    <ligand>
        <name>a divalent metal cation</name>
        <dbReference type="ChEBI" id="CHEBI:60240"/>
    </ligand>
</feature>
<evidence type="ECO:0000256" key="5">
    <source>
        <dbReference type="PIRSR" id="PIRSR000106-1"/>
    </source>
</evidence>
<evidence type="ECO:0000256" key="1">
    <source>
        <dbReference type="ARBA" id="ARBA00001936"/>
    </source>
</evidence>
<feature type="binding site" evidence="7">
    <location>
        <position position="261"/>
    </location>
    <ligand>
        <name>a divalent metal cation</name>
        <dbReference type="ChEBI" id="CHEBI:60240"/>
    </ligand>
</feature>
<dbReference type="SMART" id="SM01274">
    <property type="entry name" value="malic"/>
    <property type="match status" value="1"/>
</dbReference>
<dbReference type="EMBL" id="ML976035">
    <property type="protein sequence ID" value="KAF1942423.1"/>
    <property type="molecule type" value="Genomic_DNA"/>
</dbReference>
<dbReference type="PROSITE" id="PS00331">
    <property type="entry name" value="MALIC_ENZYMES"/>
    <property type="match status" value="1"/>
</dbReference>
<comment type="similarity">
    <text evidence="2 8">Belongs to the malic enzymes family.</text>
</comment>
<dbReference type="SUPFAM" id="SSF53223">
    <property type="entry name" value="Aminoacid dehydrogenase-like, N-terminal domain"/>
    <property type="match status" value="1"/>
</dbReference>
<keyword evidence="8" id="KW-0560">Oxidoreductase</keyword>
<dbReference type="SMART" id="SM00919">
    <property type="entry name" value="Malic_M"/>
    <property type="match status" value="1"/>
</dbReference>
<dbReference type="Pfam" id="PF03949">
    <property type="entry name" value="Malic_M"/>
    <property type="match status" value="1"/>
</dbReference>
<evidence type="ECO:0000256" key="7">
    <source>
        <dbReference type="PIRSR" id="PIRSR000106-3"/>
    </source>
</evidence>
<dbReference type="PANTHER" id="PTHR23406">
    <property type="entry name" value="MALIC ENZYME-RELATED"/>
    <property type="match status" value="1"/>
</dbReference>
<dbReference type="InterPro" id="IPR037062">
    <property type="entry name" value="Malic_N_dom_sf"/>
</dbReference>
<dbReference type="InterPro" id="IPR012302">
    <property type="entry name" value="Malic_NAD-bd"/>
</dbReference>
<evidence type="ECO:0000313" key="12">
    <source>
        <dbReference type="EMBL" id="KAF1942423.1"/>
    </source>
</evidence>
<feature type="active site" description="Proton donor" evidence="5">
    <location>
        <position position="117"/>
    </location>
</feature>
<evidence type="ECO:0000256" key="8">
    <source>
        <dbReference type="RuleBase" id="RU003426"/>
    </source>
</evidence>
<dbReference type="FunFam" id="3.40.50.10380:FF:000001">
    <property type="entry name" value="NAD-dependent malic enzyme"/>
    <property type="match status" value="1"/>
</dbReference>
<feature type="binding site" evidence="6">
    <location>
        <position position="466"/>
    </location>
    <ligand>
        <name>(S)-malate</name>
        <dbReference type="ChEBI" id="CHEBI:15589"/>
    </ligand>
</feature>
<dbReference type="InterPro" id="IPR036291">
    <property type="entry name" value="NAD(P)-bd_dom_sf"/>
</dbReference>
<evidence type="ECO:0000259" key="11">
    <source>
        <dbReference type="SMART" id="SM01274"/>
    </source>
</evidence>
<dbReference type="Pfam" id="PF00390">
    <property type="entry name" value="malic"/>
    <property type="match status" value="1"/>
</dbReference>
<evidence type="ECO:0000313" key="13">
    <source>
        <dbReference type="Proteomes" id="UP000800038"/>
    </source>
</evidence>
<dbReference type="InterPro" id="IPR046346">
    <property type="entry name" value="Aminoacid_DH-like_N_sf"/>
</dbReference>
<dbReference type="OrthoDB" id="5365701at2759"/>
<dbReference type="GO" id="GO:0046872">
    <property type="term" value="F:metal ion binding"/>
    <property type="evidence" value="ECO:0007669"/>
    <property type="project" value="UniProtKB-KW"/>
</dbReference>
<dbReference type="Gene3D" id="3.40.50.10380">
    <property type="entry name" value="Malic enzyme, N-terminal domain"/>
    <property type="match status" value="1"/>
</dbReference>
<evidence type="ECO:0000256" key="4">
    <source>
        <dbReference type="ARBA" id="ARBA00023027"/>
    </source>
</evidence>
<dbReference type="Proteomes" id="UP000800038">
    <property type="component" value="Unassembled WGS sequence"/>
</dbReference>
<evidence type="ECO:0000259" key="10">
    <source>
        <dbReference type="SMART" id="SM00919"/>
    </source>
</evidence>
<organism evidence="12 13">
    <name type="scientific">Clathrospora elynae</name>
    <dbReference type="NCBI Taxonomy" id="706981"/>
    <lineage>
        <taxon>Eukaryota</taxon>
        <taxon>Fungi</taxon>
        <taxon>Dikarya</taxon>
        <taxon>Ascomycota</taxon>
        <taxon>Pezizomycotina</taxon>
        <taxon>Dothideomycetes</taxon>
        <taxon>Pleosporomycetidae</taxon>
        <taxon>Pleosporales</taxon>
        <taxon>Diademaceae</taxon>
        <taxon>Clathrospora</taxon>
    </lineage>
</organism>
<dbReference type="GO" id="GO:0006108">
    <property type="term" value="P:malate metabolic process"/>
    <property type="evidence" value="ECO:0007669"/>
    <property type="project" value="TreeGrafter"/>
</dbReference>
<sequence>MSFDSKQQKNEKFGHLRLSTSGPQSTSLTGNALLRTPYFNKGSAFTKEERDTFKLHGLLPTNVQTLDEQVTRAYAQYSSRPNDLAKNTFMTSLKEQNEVLYYKLILDHLKEMFPVIYTPTEGEAIADYSKIWRRSEGCFLNIDDADRVDDDIKQWGNPEDIDLIVVSDGQQILGIGDQGVGAILISIAKLVIYTLCAGIHPFRTLPVVLDCGTDNKGLLDDDLYLGLRKERVYGEEYDKFIDKFVSACRKRYPRAYIHFEDFGLTNARRILDKYTPQIACFNDDVQGTGCVTLAAVMAAFKVSDTKWDEARFVMFGSGSAGTGIADQIKDAIAHNTGKSREEAGHQIWCVDKPGLLLRGRKDQLTPAQVPYAREDKEWEGKEYGDLLSVVKEVKPHVMIGTSTRPGAFSEDIVREMAKHVERPIILPLSNPTRLHEAQPQDLYDWTDGKALVATGSPFPPPTAECNNSVTFPGIGLGAVLSRTRLMTPALLVAAVQALASAAPVIKGSGAGLLPDVEDVREISVQIAKNVIKKAVEDDLAQQKDIPTDDADLEEWIREQMWSAEYRPLKLVEEHKADAHARGEVGTGSGQREANF</sequence>
<accession>A0A6A5SQR6</accession>
<dbReference type="AlphaFoldDB" id="A0A6A5SQR6"/>
<keyword evidence="3 7" id="KW-0479">Metal-binding</keyword>